<protein>
    <submittedName>
        <fullName evidence="6">ABC transporter ATP-binding protein</fullName>
    </submittedName>
</protein>
<keyword evidence="2" id="KW-0813">Transport</keyword>
<feature type="domain" description="ABC transporter" evidence="5">
    <location>
        <begin position="2"/>
        <end position="217"/>
    </location>
</feature>
<keyword evidence="7" id="KW-1185">Reference proteome</keyword>
<evidence type="ECO:0000256" key="2">
    <source>
        <dbReference type="ARBA" id="ARBA00022448"/>
    </source>
</evidence>
<evidence type="ECO:0000313" key="7">
    <source>
        <dbReference type="Proteomes" id="UP000474676"/>
    </source>
</evidence>
<dbReference type="Gene3D" id="3.40.50.300">
    <property type="entry name" value="P-loop containing nucleotide triphosphate hydrolases"/>
    <property type="match status" value="1"/>
</dbReference>
<dbReference type="GeneID" id="303114819"/>
<dbReference type="EMBL" id="VUMZ01000004">
    <property type="protein sequence ID" value="MST51812.1"/>
    <property type="molecule type" value="Genomic_DNA"/>
</dbReference>
<dbReference type="Pfam" id="PF00005">
    <property type="entry name" value="ABC_tran"/>
    <property type="match status" value="1"/>
</dbReference>
<dbReference type="AlphaFoldDB" id="A0A6L5Y6X6"/>
<dbReference type="Proteomes" id="UP000474676">
    <property type="component" value="Unassembled WGS sequence"/>
</dbReference>
<dbReference type="SUPFAM" id="SSF52540">
    <property type="entry name" value="P-loop containing nucleoside triphosphate hydrolases"/>
    <property type="match status" value="1"/>
</dbReference>
<keyword evidence="4 6" id="KW-0067">ATP-binding</keyword>
<gene>
    <name evidence="6" type="ORF">FYJ64_05730</name>
</gene>
<dbReference type="SMART" id="SM00382">
    <property type="entry name" value="AAA"/>
    <property type="match status" value="1"/>
</dbReference>
<name>A0A6L5Y6X6_9FIRM</name>
<dbReference type="GO" id="GO:0005524">
    <property type="term" value="F:ATP binding"/>
    <property type="evidence" value="ECO:0007669"/>
    <property type="project" value="UniProtKB-KW"/>
</dbReference>
<dbReference type="RefSeq" id="WP_154574254.1">
    <property type="nucleotide sequence ID" value="NZ_JAQXGS010000048.1"/>
</dbReference>
<organism evidence="6 7">
    <name type="scientific">Hornefia butyriciproducens</name>
    <dbReference type="NCBI Taxonomy" id="2652293"/>
    <lineage>
        <taxon>Bacteria</taxon>
        <taxon>Bacillati</taxon>
        <taxon>Bacillota</taxon>
        <taxon>Clostridia</taxon>
        <taxon>Peptostreptococcales</taxon>
        <taxon>Anaerovoracaceae</taxon>
        <taxon>Hornefia</taxon>
    </lineage>
</organism>
<comment type="similarity">
    <text evidence="1">Belongs to the ABC transporter superfamily.</text>
</comment>
<dbReference type="PROSITE" id="PS50893">
    <property type="entry name" value="ABC_TRANSPORTER_2"/>
    <property type="match status" value="1"/>
</dbReference>
<evidence type="ECO:0000256" key="3">
    <source>
        <dbReference type="ARBA" id="ARBA00022741"/>
    </source>
</evidence>
<evidence type="ECO:0000259" key="5">
    <source>
        <dbReference type="PROSITE" id="PS50893"/>
    </source>
</evidence>
<accession>A0A6L5Y6X6</accession>
<dbReference type="PANTHER" id="PTHR43335">
    <property type="entry name" value="ABC TRANSPORTER, ATP-BINDING PROTEIN"/>
    <property type="match status" value="1"/>
</dbReference>
<comment type="caution">
    <text evidence="6">The sequence shown here is derived from an EMBL/GenBank/DDBJ whole genome shotgun (WGS) entry which is preliminary data.</text>
</comment>
<sequence>MLELVHVTKRLKKKTVLDDISYTFESGVVYGLFGVNGSGKTMLLRMLSGLIRPTEGKVLYEGKILHEEIPMLPDVGVVIENMELLPYYTAYENLIRLSKIKNVASQDDIRLALERVGLDPESELKVRKFSLGMKQRLNIAQAFFEKQKIILLDEPTNAVDHKGVQQIYDVIQQEKKRGALIVIATHHDNDLRNMCDEVLLMDSGKLMLQEGRDEENG</sequence>
<proteinExistence type="inferred from homology"/>
<evidence type="ECO:0000256" key="4">
    <source>
        <dbReference type="ARBA" id="ARBA00022840"/>
    </source>
</evidence>
<dbReference type="PROSITE" id="PS00211">
    <property type="entry name" value="ABC_TRANSPORTER_1"/>
    <property type="match status" value="1"/>
</dbReference>
<reference evidence="6 7" key="1">
    <citation type="submission" date="2019-08" db="EMBL/GenBank/DDBJ databases">
        <title>In-depth cultivation of the pig gut microbiome towards novel bacterial diversity and tailored functional studies.</title>
        <authorList>
            <person name="Wylensek D."/>
            <person name="Hitch T.C.A."/>
            <person name="Clavel T."/>
        </authorList>
    </citation>
    <scope>NUCLEOTIDE SEQUENCE [LARGE SCALE GENOMIC DNA]</scope>
    <source>
        <strain evidence="6 7">WCA-MUC-591-APC-3H</strain>
    </source>
</reference>
<dbReference type="InterPro" id="IPR027417">
    <property type="entry name" value="P-loop_NTPase"/>
</dbReference>
<evidence type="ECO:0000313" key="6">
    <source>
        <dbReference type="EMBL" id="MST51812.1"/>
    </source>
</evidence>
<dbReference type="InterPro" id="IPR003593">
    <property type="entry name" value="AAA+_ATPase"/>
</dbReference>
<dbReference type="InterPro" id="IPR017871">
    <property type="entry name" value="ABC_transporter-like_CS"/>
</dbReference>
<dbReference type="InterPro" id="IPR003439">
    <property type="entry name" value="ABC_transporter-like_ATP-bd"/>
</dbReference>
<dbReference type="PANTHER" id="PTHR43335:SF4">
    <property type="entry name" value="ABC TRANSPORTER, ATP-BINDING PROTEIN"/>
    <property type="match status" value="1"/>
</dbReference>
<dbReference type="CDD" id="cd03230">
    <property type="entry name" value="ABC_DR_subfamily_A"/>
    <property type="match status" value="1"/>
</dbReference>
<keyword evidence="3" id="KW-0547">Nucleotide-binding</keyword>
<dbReference type="GO" id="GO:0016887">
    <property type="term" value="F:ATP hydrolysis activity"/>
    <property type="evidence" value="ECO:0007669"/>
    <property type="project" value="InterPro"/>
</dbReference>
<evidence type="ECO:0000256" key="1">
    <source>
        <dbReference type="ARBA" id="ARBA00005417"/>
    </source>
</evidence>